<dbReference type="Proteomes" id="UP000072794">
    <property type="component" value="Unassembled WGS sequence"/>
</dbReference>
<dbReference type="InterPro" id="IPR025487">
    <property type="entry name" value="DUF4379"/>
</dbReference>
<gene>
    <name evidence="2" type="ORF">ERS132414_01014</name>
</gene>
<evidence type="ECO:0000313" key="2">
    <source>
        <dbReference type="EMBL" id="CYU83589.1"/>
    </source>
</evidence>
<protein>
    <recommendedName>
        <fullName evidence="1">Treble clef zinc finger domain-containing protein</fullName>
    </recommendedName>
</protein>
<feature type="domain" description="Treble clef zinc finger" evidence="1">
    <location>
        <begin position="189"/>
        <end position="239"/>
    </location>
</feature>
<evidence type="ECO:0000259" key="1">
    <source>
        <dbReference type="Pfam" id="PF14311"/>
    </source>
</evidence>
<proteinExistence type="predicted"/>
<dbReference type="PANTHER" id="PTHR37317">
    <property type="entry name" value="BLR8090 PROTEIN"/>
    <property type="match status" value="1"/>
</dbReference>
<dbReference type="SUPFAM" id="SSF48695">
    <property type="entry name" value="Multiheme cytochromes"/>
    <property type="match status" value="1"/>
</dbReference>
<reference evidence="2 3" key="1">
    <citation type="submission" date="2016-02" db="EMBL/GenBank/DDBJ databases">
        <authorList>
            <consortium name="Pathogen Informatics"/>
        </authorList>
    </citation>
    <scope>NUCLEOTIDE SEQUENCE [LARGE SCALE GENOMIC DNA]</scope>
    <source>
        <strain evidence="2 3">LSS52</strain>
    </source>
</reference>
<feature type="domain" description="Treble clef zinc finger" evidence="1">
    <location>
        <begin position="333"/>
        <end position="386"/>
    </location>
</feature>
<dbReference type="Pfam" id="PF14311">
    <property type="entry name" value="DUF4379"/>
    <property type="match status" value="4"/>
</dbReference>
<dbReference type="PANTHER" id="PTHR37317:SF1">
    <property type="entry name" value="ZINC-RIBBON DOMAIN-CONTAINING PROTEIN-RELATED"/>
    <property type="match status" value="1"/>
</dbReference>
<sequence>MPKVVKKKHSQKIAESILDKYPNLINYLDFQKENFQNSTQAEALLLTIPHTSKKRFHFKCPTCRMSWKSIVNSQRLVKDRDGLLYHVGCNETLRNKRYSEVYPNLRKIIKRKKLFYKLTLESNVTIPIKWKCDKCSHCFELSIDKMLSRIKYRGYYCEECKGTFDKLFHNRYVCNHPIPPLAHLNSSILDNWSIQNKIRKLEVDILSNIKVYWDCPSCEGTFGCKVYEREHTECPYCSNEKMLKGFNTLRCRHENLKIFWNPNNTKNMDEVWEKSKEVLEWICPCCHVEFSCKANEMIARVSLDNKNFQTCPNLCNWTEEIFNNNVLYDYPILIREWGKKNDIRIHQALTNSDLKKYWWDCLKCNGSYQTSIPNRKNNEDCCPYCNWKLPMTGFNTLQDIYPELATYWRHCKTVELRDFIPHEFDNRTVTWFCNRCQTPFEEKFSIVLKTYKKSSKFSISSVCIYCTLQMPHPELNSLDRIKPYLIEEWVTSSNGPMNSYFENSEANVSWMCKKCHSIFFERINNRHKNDNCCPNCHKPGYKNFSLGYPELLKEWDYLNNMLIVDPNILKVNSGKKVWWICQKNKEHRYSMNVSTRVQFHIRAKKPCIICKGLRRKREHFISYEKIQPKQA</sequence>
<organism evidence="2 3">
    <name type="scientific">Streptococcus suis</name>
    <dbReference type="NCBI Taxonomy" id="1307"/>
    <lineage>
        <taxon>Bacteria</taxon>
        <taxon>Bacillati</taxon>
        <taxon>Bacillota</taxon>
        <taxon>Bacilli</taxon>
        <taxon>Lactobacillales</taxon>
        <taxon>Streptococcaceae</taxon>
        <taxon>Streptococcus</taxon>
    </lineage>
</organism>
<name>A0A0Z8FNF0_STRSU</name>
<dbReference type="InterPro" id="IPR036280">
    <property type="entry name" value="Multihaem_cyt_sf"/>
</dbReference>
<feature type="domain" description="Treble clef zinc finger" evidence="1">
    <location>
        <begin position="485"/>
        <end position="538"/>
    </location>
</feature>
<feature type="domain" description="Treble clef zinc finger" evidence="1">
    <location>
        <begin position="551"/>
        <end position="612"/>
    </location>
</feature>
<evidence type="ECO:0000313" key="3">
    <source>
        <dbReference type="Proteomes" id="UP000072794"/>
    </source>
</evidence>
<dbReference type="EMBL" id="FIHA01000016">
    <property type="protein sequence ID" value="CYU83589.1"/>
    <property type="molecule type" value="Genomic_DNA"/>
</dbReference>
<dbReference type="AlphaFoldDB" id="A0A0Z8FNF0"/>
<accession>A0A0Z8FNF0</accession>
<dbReference type="RefSeq" id="WP_052804963.1">
    <property type="nucleotide sequence ID" value="NZ_CEDY01000002.1"/>
</dbReference>